<dbReference type="Proteomes" id="UP000292564">
    <property type="component" value="Unassembled WGS sequence"/>
</dbReference>
<dbReference type="SUPFAM" id="SSF56784">
    <property type="entry name" value="HAD-like"/>
    <property type="match status" value="1"/>
</dbReference>
<keyword evidence="1" id="KW-0378">Hydrolase</keyword>
<dbReference type="InterPro" id="IPR023198">
    <property type="entry name" value="PGP-like_dom2"/>
</dbReference>
<organism evidence="1 2">
    <name type="scientific">Krasilnikovia cinnamomea</name>
    <dbReference type="NCBI Taxonomy" id="349313"/>
    <lineage>
        <taxon>Bacteria</taxon>
        <taxon>Bacillati</taxon>
        <taxon>Actinomycetota</taxon>
        <taxon>Actinomycetes</taxon>
        <taxon>Micromonosporales</taxon>
        <taxon>Micromonosporaceae</taxon>
        <taxon>Krasilnikovia</taxon>
    </lineage>
</organism>
<dbReference type="Gene3D" id="3.40.50.1000">
    <property type="entry name" value="HAD superfamily/HAD-like"/>
    <property type="match status" value="1"/>
</dbReference>
<dbReference type="Gene3D" id="1.10.150.240">
    <property type="entry name" value="Putative phosphatase, domain 2"/>
    <property type="match status" value="1"/>
</dbReference>
<dbReference type="AlphaFoldDB" id="A0A4Q7ZS28"/>
<dbReference type="PANTHER" id="PTHR47478:SF1">
    <property type="entry name" value="PYRIMIDINE 5'-NUCLEOTIDASE YJJG"/>
    <property type="match status" value="1"/>
</dbReference>
<dbReference type="SFLD" id="SFLDG01129">
    <property type="entry name" value="C1.5:_HAD__Beta-PGM__Phosphata"/>
    <property type="match status" value="1"/>
</dbReference>
<dbReference type="NCBIfam" id="TIGR01549">
    <property type="entry name" value="HAD-SF-IA-v1"/>
    <property type="match status" value="1"/>
</dbReference>
<reference evidence="1 2" key="1">
    <citation type="submission" date="2019-02" db="EMBL/GenBank/DDBJ databases">
        <title>Sequencing the genomes of 1000 actinobacteria strains.</title>
        <authorList>
            <person name="Klenk H.-P."/>
        </authorList>
    </citation>
    <scope>NUCLEOTIDE SEQUENCE [LARGE SCALE GENOMIC DNA]</scope>
    <source>
        <strain evidence="1 2">DSM 45162</strain>
    </source>
</reference>
<name>A0A4Q7ZS28_9ACTN</name>
<accession>A0A4Q7ZS28</accession>
<dbReference type="InterPro" id="IPR006439">
    <property type="entry name" value="HAD-SF_hydro_IA"/>
</dbReference>
<dbReference type="EMBL" id="SHKY01000001">
    <property type="protein sequence ID" value="RZU53259.1"/>
    <property type="molecule type" value="Genomic_DNA"/>
</dbReference>
<dbReference type="OrthoDB" id="3680851at2"/>
<dbReference type="InterPro" id="IPR036412">
    <property type="entry name" value="HAD-like_sf"/>
</dbReference>
<dbReference type="InterPro" id="IPR052550">
    <property type="entry name" value="Pyrimidine_5'-ntase_YjjG"/>
</dbReference>
<dbReference type="PANTHER" id="PTHR47478">
    <property type="match status" value="1"/>
</dbReference>
<sequence>MQRLALFDLDNTLIDRQAAFRAWAEEFVTERGLDDKALTWLIATDAHMPGPRGPFFTAVRNEFTLTQTAENLWQQYRQRMPELVSCRAEDLDALRQLRSAGWRIGIVTNGMTDNQQGKIRRTGLDVLVDAWCISDEVGIRKPDPTIFQIIAQRCGAPTQHGGWMVGDDLTLDIAGGHGAGLHTIWLQSTQTPQEFVGPRPDFTTATVTDAVQILLTHNAPPA</sequence>
<proteinExistence type="predicted"/>
<gene>
    <name evidence="1" type="ORF">EV385_5166</name>
</gene>
<dbReference type="PRINTS" id="PR00413">
    <property type="entry name" value="HADHALOGNASE"/>
</dbReference>
<evidence type="ECO:0000313" key="1">
    <source>
        <dbReference type="EMBL" id="RZU53259.1"/>
    </source>
</evidence>
<dbReference type="RefSeq" id="WP_130511761.1">
    <property type="nucleotide sequence ID" value="NZ_SHKY01000001.1"/>
</dbReference>
<evidence type="ECO:0000313" key="2">
    <source>
        <dbReference type="Proteomes" id="UP000292564"/>
    </source>
</evidence>
<keyword evidence="2" id="KW-1185">Reference proteome</keyword>
<dbReference type="GO" id="GO:0016787">
    <property type="term" value="F:hydrolase activity"/>
    <property type="evidence" value="ECO:0007669"/>
    <property type="project" value="UniProtKB-KW"/>
</dbReference>
<comment type="caution">
    <text evidence="1">The sequence shown here is derived from an EMBL/GenBank/DDBJ whole genome shotgun (WGS) entry which is preliminary data.</text>
</comment>
<dbReference type="SFLD" id="SFLDS00003">
    <property type="entry name" value="Haloacid_Dehalogenase"/>
    <property type="match status" value="1"/>
</dbReference>
<protein>
    <submittedName>
        <fullName evidence="1">Putative hydrolase of the HAD superfamily</fullName>
    </submittedName>
</protein>
<dbReference type="InterPro" id="IPR023214">
    <property type="entry name" value="HAD_sf"/>
</dbReference>
<dbReference type="Pfam" id="PF00702">
    <property type="entry name" value="Hydrolase"/>
    <property type="match status" value="1"/>
</dbReference>